<dbReference type="KEGG" id="kol:Kole_2157"/>
<dbReference type="HOGENOM" id="CLU_1174312_0_0_0"/>
<accession>C5CIQ1</accession>
<reference evidence="2 3" key="1">
    <citation type="submission" date="2009-06" db="EMBL/GenBank/DDBJ databases">
        <title>Complete sequence of Thermotogales bacterium TBF 19.5.1.</title>
        <authorList>
            <consortium name="US DOE Joint Genome Institute"/>
            <person name="Lucas S."/>
            <person name="Copeland A."/>
            <person name="Lapidus A."/>
            <person name="Glavina del Rio T."/>
            <person name="Tice H."/>
            <person name="Bruce D."/>
            <person name="Goodwin L."/>
            <person name="Pitluck S."/>
            <person name="Chertkov O."/>
            <person name="Brettin T."/>
            <person name="Detter J.C."/>
            <person name="Han C."/>
            <person name="Schmutz J."/>
            <person name="Larimer F."/>
            <person name="Land M."/>
            <person name="Hauser L."/>
            <person name="Kyrpides N."/>
            <person name="Ovchinnikova G."/>
            <person name="Noll K."/>
        </authorList>
    </citation>
    <scope>NUCLEOTIDE SEQUENCE [LARGE SCALE GENOMIC DNA]</scope>
    <source>
        <strain evidence="3">ATCC BAA-1733 / DSM 21960 / TBF 19.5.1</strain>
    </source>
</reference>
<keyword evidence="1" id="KW-0812">Transmembrane</keyword>
<dbReference type="OrthoDB" id="43970at2"/>
<organism evidence="2 3">
    <name type="scientific">Kosmotoga olearia (strain ATCC BAA-1733 / DSM 21960 / TBF 19.5.1)</name>
    <dbReference type="NCBI Taxonomy" id="521045"/>
    <lineage>
        <taxon>Bacteria</taxon>
        <taxon>Thermotogati</taxon>
        <taxon>Thermotogota</taxon>
        <taxon>Thermotogae</taxon>
        <taxon>Kosmotogales</taxon>
        <taxon>Kosmotogaceae</taxon>
        <taxon>Kosmotoga</taxon>
    </lineage>
</organism>
<evidence type="ECO:0000256" key="1">
    <source>
        <dbReference type="SAM" id="Phobius"/>
    </source>
</evidence>
<evidence type="ECO:0000313" key="2">
    <source>
        <dbReference type="EMBL" id="ACR80834.1"/>
    </source>
</evidence>
<feature type="transmembrane region" description="Helical" evidence="1">
    <location>
        <begin position="44"/>
        <end position="63"/>
    </location>
</feature>
<gene>
    <name evidence="2" type="ordered locus">Kole_2157</name>
</gene>
<dbReference type="RefSeq" id="WP_015869475.1">
    <property type="nucleotide sequence ID" value="NC_012785.1"/>
</dbReference>
<dbReference type="eggNOG" id="ENOG5033J37">
    <property type="taxonomic scope" value="Bacteria"/>
</dbReference>
<sequence>MILGIALLIAAMVSRFFLSPLWYFLVAEALTVVFVTLRKRFEYPVIVFSTVALLVAEAVAIFFNIGSAGHLFGTIVGTITALLGFAEERSKERFIQSLGLEGKEYRKQVKSFLYTFGEVERIEKIRMTQCYAILFKRKLHLLIETFQGGKVPVELKMKDIVETGVHQAISENPLYYPRLRDLFLPIKNFRTIGKPKEKDYFLVIRTGDGIWTFFEEPDKLLEFREEIEKARNSS</sequence>
<protein>
    <submittedName>
        <fullName evidence="2">Uncharacterized protein</fullName>
    </submittedName>
</protein>
<proteinExistence type="predicted"/>
<reference evidence="2 3" key="2">
    <citation type="journal article" date="2011" name="J. Bacteriol.">
        <title>Genome Sequence of Kosmotoga olearia Strain TBF 19.5.1, a Thermophilic Bacterium with a Wide Growth Temperature Range, Isolated from the Troll B Oil Platform in the North Sea.</title>
        <authorList>
            <person name="Swithers K.S."/>
            <person name="Dipippo J.L."/>
            <person name="Bruce D.C."/>
            <person name="Detter C."/>
            <person name="Tapia R."/>
            <person name="Han S."/>
            <person name="Goodwin L.A."/>
            <person name="Han J."/>
            <person name="Woyke T."/>
            <person name="Pitluck S."/>
            <person name="Pennacchio L."/>
            <person name="Nolan M."/>
            <person name="Mikhailova N."/>
            <person name="Land M.L."/>
            <person name="Nesbo C.L."/>
            <person name="Gogarten J.P."/>
            <person name="Noll K.M."/>
        </authorList>
    </citation>
    <scope>NUCLEOTIDE SEQUENCE [LARGE SCALE GENOMIC DNA]</scope>
    <source>
        <strain evidence="3">ATCC BAA-1733 / DSM 21960 / TBF 19.5.1</strain>
    </source>
</reference>
<keyword evidence="1" id="KW-0472">Membrane</keyword>
<feature type="transmembrane region" description="Helical" evidence="1">
    <location>
        <begin position="69"/>
        <end position="86"/>
    </location>
</feature>
<name>C5CIQ1_KOSOT</name>
<feature type="transmembrane region" description="Helical" evidence="1">
    <location>
        <begin position="20"/>
        <end position="37"/>
    </location>
</feature>
<dbReference type="Proteomes" id="UP000002382">
    <property type="component" value="Chromosome"/>
</dbReference>
<dbReference type="EMBL" id="CP001634">
    <property type="protein sequence ID" value="ACR80834.1"/>
    <property type="molecule type" value="Genomic_DNA"/>
</dbReference>
<keyword evidence="1" id="KW-1133">Transmembrane helix</keyword>
<dbReference type="AlphaFoldDB" id="C5CIQ1"/>
<dbReference type="STRING" id="521045.Kole_2157"/>
<keyword evidence="3" id="KW-1185">Reference proteome</keyword>
<evidence type="ECO:0000313" key="3">
    <source>
        <dbReference type="Proteomes" id="UP000002382"/>
    </source>
</evidence>